<dbReference type="InterPro" id="IPR045865">
    <property type="entry name" value="ACT-like_dom_sf"/>
</dbReference>
<evidence type="ECO:0000313" key="11">
    <source>
        <dbReference type="EMBL" id="TWB23396.1"/>
    </source>
</evidence>
<dbReference type="Gene3D" id="3.30.70.1150">
    <property type="entry name" value="ACT-like. Chain A, domain 2"/>
    <property type="match status" value="1"/>
</dbReference>
<dbReference type="PANTHER" id="PTHR34719:SF2">
    <property type="entry name" value="NICKEL-RESPONSIVE REGULATOR"/>
    <property type="match status" value="1"/>
</dbReference>
<feature type="binding site" evidence="7">
    <location>
        <position position="97"/>
    </location>
    <ligand>
        <name>Ni(2+)</name>
        <dbReference type="ChEBI" id="CHEBI:49786"/>
    </ligand>
</feature>
<dbReference type="GO" id="GO:0010045">
    <property type="term" value="P:response to nickel cation"/>
    <property type="evidence" value="ECO:0007669"/>
    <property type="project" value="InterPro"/>
</dbReference>
<proteinExistence type="inferred from homology"/>
<dbReference type="PANTHER" id="PTHR34719">
    <property type="entry name" value="NICKEL-RESPONSIVE REGULATOR"/>
    <property type="match status" value="1"/>
</dbReference>
<dbReference type="InterPro" id="IPR027271">
    <property type="entry name" value="Acetolactate_synth/TF_NikR_C"/>
</dbReference>
<dbReference type="InterPro" id="IPR002145">
    <property type="entry name" value="CopG"/>
</dbReference>
<reference evidence="11 12" key="1">
    <citation type="submission" date="2019-06" db="EMBL/GenBank/DDBJ databases">
        <title>Genomic Encyclopedia of Type Strains, Phase IV (KMG-V): Genome sequencing to study the core and pangenomes of soil and plant-associated prokaryotes.</title>
        <authorList>
            <person name="Whitman W."/>
        </authorList>
    </citation>
    <scope>NUCLEOTIDE SEQUENCE [LARGE SCALE GENOMIC DNA]</scope>
    <source>
        <strain evidence="11 12">BR 11880</strain>
    </source>
</reference>
<dbReference type="InterPro" id="IPR022988">
    <property type="entry name" value="Ni_resp_reg_NikR"/>
</dbReference>
<comment type="function">
    <text evidence="7">Transcriptional regulator.</text>
</comment>
<evidence type="ECO:0000256" key="6">
    <source>
        <dbReference type="ARBA" id="ARBA00023163"/>
    </source>
</evidence>
<name>A0A560FP43_9PROT</name>
<dbReference type="InterPro" id="IPR014864">
    <property type="entry name" value="TF_NikR_Ni-bd_C"/>
</dbReference>
<dbReference type="OrthoDB" id="9806294at2"/>
<dbReference type="Pfam" id="PF01402">
    <property type="entry name" value="RHH_1"/>
    <property type="match status" value="1"/>
</dbReference>
<evidence type="ECO:0000256" key="1">
    <source>
        <dbReference type="ARBA" id="ARBA00008478"/>
    </source>
</evidence>
<comment type="caution">
    <text evidence="11">The sequence shown here is derived from an EMBL/GenBank/DDBJ whole genome shotgun (WGS) entry which is preliminary data.</text>
</comment>
<dbReference type="NCBIfam" id="NF002815">
    <property type="entry name" value="PRK02967.1"/>
    <property type="match status" value="1"/>
</dbReference>
<dbReference type="HAMAP" id="MF_00476">
    <property type="entry name" value="NikR"/>
    <property type="match status" value="1"/>
</dbReference>
<dbReference type="AlphaFoldDB" id="A0A560FP43"/>
<feature type="domain" description="Ribbon-helix-helix protein CopG" evidence="9">
    <location>
        <begin position="3"/>
        <end position="42"/>
    </location>
</feature>
<evidence type="ECO:0000259" key="9">
    <source>
        <dbReference type="Pfam" id="PF01402"/>
    </source>
</evidence>
<accession>A0A560FP43</accession>
<dbReference type="CDD" id="cd22231">
    <property type="entry name" value="RHH_NikR_HicB-like"/>
    <property type="match status" value="1"/>
</dbReference>
<dbReference type="RefSeq" id="WP_145748614.1">
    <property type="nucleotide sequence ID" value="NZ_VITN01000002.1"/>
</dbReference>
<evidence type="ECO:0000256" key="8">
    <source>
        <dbReference type="SAM" id="MobiDB-lite"/>
    </source>
</evidence>
<gene>
    <name evidence="11" type="ORF">FBZ89_102149</name>
</gene>
<dbReference type="InterPro" id="IPR010985">
    <property type="entry name" value="Ribbon_hlx_hlx"/>
</dbReference>
<dbReference type="GO" id="GO:0016151">
    <property type="term" value="F:nickel cation binding"/>
    <property type="evidence" value="ECO:0007669"/>
    <property type="project" value="UniProtKB-UniRule"/>
</dbReference>
<dbReference type="GO" id="GO:0003700">
    <property type="term" value="F:DNA-binding transcription factor activity"/>
    <property type="evidence" value="ECO:0007669"/>
    <property type="project" value="UniProtKB-UniRule"/>
</dbReference>
<feature type="binding site" evidence="7">
    <location>
        <position position="89"/>
    </location>
    <ligand>
        <name>Ni(2+)</name>
        <dbReference type="ChEBI" id="CHEBI:49786"/>
    </ligand>
</feature>
<feature type="binding site" evidence="7">
    <location>
        <position position="91"/>
    </location>
    <ligand>
        <name>Ni(2+)</name>
        <dbReference type="ChEBI" id="CHEBI:49786"/>
    </ligand>
</feature>
<dbReference type="Proteomes" id="UP000319859">
    <property type="component" value="Unassembled WGS sequence"/>
</dbReference>
<dbReference type="EMBL" id="VITN01000002">
    <property type="protein sequence ID" value="TWB23396.1"/>
    <property type="molecule type" value="Genomic_DNA"/>
</dbReference>
<dbReference type="NCBIfam" id="NF003381">
    <property type="entry name" value="PRK04460.1"/>
    <property type="match status" value="1"/>
</dbReference>
<keyword evidence="6 7" id="KW-0804">Transcription</keyword>
<dbReference type="SUPFAM" id="SSF55021">
    <property type="entry name" value="ACT-like"/>
    <property type="match status" value="1"/>
</dbReference>
<keyword evidence="2 7" id="KW-0533">Nickel</keyword>
<protein>
    <recommendedName>
        <fullName evidence="7">Putative nickel-responsive regulator</fullName>
    </recommendedName>
</protein>
<evidence type="ECO:0000256" key="4">
    <source>
        <dbReference type="ARBA" id="ARBA00023015"/>
    </source>
</evidence>
<evidence type="ECO:0000313" key="12">
    <source>
        <dbReference type="Proteomes" id="UP000319859"/>
    </source>
</evidence>
<sequence>MQRVTISVSDEFAAELEAFMARHGYENRSEALRDLARAGLGQTAVAETAGAGQCYATLAYVYDHHTRDIPRRLTETYHSRHDLAVANLHVHLDHDHCLEVAVLRGRTVDVRDFAQAIIAERGVRHGNVTFVPVDIGAEPHSHSQNGGTGHSHARPKG</sequence>
<keyword evidence="3 7" id="KW-0479">Metal-binding</keyword>
<comment type="similarity">
    <text evidence="1 7">Belongs to the transcriptional regulatory CopG/NikR family.</text>
</comment>
<feature type="binding site" evidence="7">
    <location>
        <position position="78"/>
    </location>
    <ligand>
        <name>Ni(2+)</name>
        <dbReference type="ChEBI" id="CHEBI:49786"/>
    </ligand>
</feature>
<evidence type="ECO:0000259" key="10">
    <source>
        <dbReference type="Pfam" id="PF08753"/>
    </source>
</evidence>
<feature type="domain" description="Transcription factor NikR nickel binding C-terminal" evidence="10">
    <location>
        <begin position="56"/>
        <end position="130"/>
    </location>
</feature>
<comment type="cofactor">
    <cofactor evidence="7">
        <name>Ni(2+)</name>
        <dbReference type="ChEBI" id="CHEBI:49786"/>
    </cofactor>
    <text evidence="7">Binds 1 nickel ion per subunit.</text>
</comment>
<evidence type="ECO:0000256" key="2">
    <source>
        <dbReference type="ARBA" id="ARBA00022596"/>
    </source>
</evidence>
<organism evidence="11 12">
    <name type="scientific">Nitrospirillum amazonense</name>
    <dbReference type="NCBI Taxonomy" id="28077"/>
    <lineage>
        <taxon>Bacteria</taxon>
        <taxon>Pseudomonadati</taxon>
        <taxon>Pseudomonadota</taxon>
        <taxon>Alphaproteobacteria</taxon>
        <taxon>Rhodospirillales</taxon>
        <taxon>Azospirillaceae</taxon>
        <taxon>Nitrospirillum</taxon>
    </lineage>
</organism>
<dbReference type="InterPro" id="IPR050192">
    <property type="entry name" value="CopG/NikR_regulator"/>
</dbReference>
<dbReference type="GO" id="GO:0003677">
    <property type="term" value="F:DNA binding"/>
    <property type="evidence" value="ECO:0007669"/>
    <property type="project" value="UniProtKB-KW"/>
</dbReference>
<feature type="region of interest" description="Disordered" evidence="8">
    <location>
        <begin position="135"/>
        <end position="157"/>
    </location>
</feature>
<dbReference type="InterPro" id="IPR013321">
    <property type="entry name" value="Arc_rbn_hlx_hlx"/>
</dbReference>
<evidence type="ECO:0000256" key="3">
    <source>
        <dbReference type="ARBA" id="ARBA00022723"/>
    </source>
</evidence>
<dbReference type="SUPFAM" id="SSF47598">
    <property type="entry name" value="Ribbon-helix-helix"/>
    <property type="match status" value="1"/>
</dbReference>
<dbReference type="Pfam" id="PF08753">
    <property type="entry name" value="NikR_C"/>
    <property type="match status" value="1"/>
</dbReference>
<dbReference type="Gene3D" id="1.10.1220.10">
    <property type="entry name" value="Met repressor-like"/>
    <property type="match status" value="1"/>
</dbReference>
<keyword evidence="5 7" id="KW-0238">DNA-binding</keyword>
<evidence type="ECO:0000256" key="7">
    <source>
        <dbReference type="HAMAP-Rule" id="MF_00476"/>
    </source>
</evidence>
<evidence type="ECO:0000256" key="5">
    <source>
        <dbReference type="ARBA" id="ARBA00023125"/>
    </source>
</evidence>
<keyword evidence="4 7" id="KW-0805">Transcription regulation</keyword>